<dbReference type="AlphaFoldDB" id="A0A1I4PEH6"/>
<evidence type="ECO:0000256" key="2">
    <source>
        <dbReference type="ARBA" id="ARBA00023125"/>
    </source>
</evidence>
<dbReference type="PANTHER" id="PTHR42756">
    <property type="entry name" value="TRANSCRIPTIONAL REGULATOR, MARR"/>
    <property type="match status" value="1"/>
</dbReference>
<keyword evidence="6" id="KW-1185">Reference proteome</keyword>
<dbReference type="STRING" id="1123291.SAMN04490355_106219"/>
<gene>
    <name evidence="5" type="ORF">SAMN04490355_106219</name>
</gene>
<evidence type="ECO:0000259" key="4">
    <source>
        <dbReference type="PROSITE" id="PS50995"/>
    </source>
</evidence>
<dbReference type="PRINTS" id="PR00598">
    <property type="entry name" value="HTHMARR"/>
</dbReference>
<dbReference type="EMBL" id="FOTS01000062">
    <property type="protein sequence ID" value="SFM26129.1"/>
    <property type="molecule type" value="Genomic_DNA"/>
</dbReference>
<proteinExistence type="predicted"/>
<dbReference type="OrthoDB" id="9799663at2"/>
<feature type="domain" description="HTH marR-type" evidence="4">
    <location>
        <begin position="3"/>
        <end position="138"/>
    </location>
</feature>
<dbReference type="GO" id="GO:0003700">
    <property type="term" value="F:DNA-binding transcription factor activity"/>
    <property type="evidence" value="ECO:0007669"/>
    <property type="project" value="InterPro"/>
</dbReference>
<name>A0A1I4PEH6_9FIRM</name>
<dbReference type="Pfam" id="PF12802">
    <property type="entry name" value="MarR_2"/>
    <property type="match status" value="1"/>
</dbReference>
<dbReference type="InterPro" id="IPR036390">
    <property type="entry name" value="WH_DNA-bd_sf"/>
</dbReference>
<accession>A0A1I4PEH6</accession>
<evidence type="ECO:0000313" key="5">
    <source>
        <dbReference type="EMBL" id="SFM26129.1"/>
    </source>
</evidence>
<protein>
    <submittedName>
        <fullName evidence="5">DNA-binding transcriptional regulator, MarR family</fullName>
    </submittedName>
</protein>
<dbReference type="GO" id="GO:0003677">
    <property type="term" value="F:DNA binding"/>
    <property type="evidence" value="ECO:0007669"/>
    <property type="project" value="UniProtKB-KW"/>
</dbReference>
<organism evidence="5 6">
    <name type="scientific">Pelosinus propionicus DSM 13327</name>
    <dbReference type="NCBI Taxonomy" id="1123291"/>
    <lineage>
        <taxon>Bacteria</taxon>
        <taxon>Bacillati</taxon>
        <taxon>Bacillota</taxon>
        <taxon>Negativicutes</taxon>
        <taxon>Selenomonadales</taxon>
        <taxon>Sporomusaceae</taxon>
        <taxon>Pelosinus</taxon>
    </lineage>
</organism>
<keyword evidence="1" id="KW-0805">Transcription regulation</keyword>
<dbReference type="Proteomes" id="UP000199520">
    <property type="component" value="Unassembled WGS sequence"/>
</dbReference>
<evidence type="ECO:0000313" key="6">
    <source>
        <dbReference type="Proteomes" id="UP000199520"/>
    </source>
</evidence>
<keyword evidence="3" id="KW-0804">Transcription</keyword>
<reference evidence="6" key="1">
    <citation type="submission" date="2016-10" db="EMBL/GenBank/DDBJ databases">
        <authorList>
            <person name="Varghese N."/>
            <person name="Submissions S."/>
        </authorList>
    </citation>
    <scope>NUCLEOTIDE SEQUENCE [LARGE SCALE GENOMIC DNA]</scope>
    <source>
        <strain evidence="6">DSM 13327</strain>
    </source>
</reference>
<sequence length="141" mass="15855">MKQGNAIALLSRITEKAHKLIVKELESHGIEGIVPSHGSILVHLLTGEKYTMKELAEKIHRTKPTVTVLVDKLVNLGYVTKEKSNEDSRVTFITLTEKGLGLRTSFYTISETLNAVVYKDLSDEDAEYFEAILQKINRNLN</sequence>
<dbReference type="SMART" id="SM00347">
    <property type="entry name" value="HTH_MARR"/>
    <property type="match status" value="1"/>
</dbReference>
<dbReference type="Gene3D" id="1.10.10.10">
    <property type="entry name" value="Winged helix-like DNA-binding domain superfamily/Winged helix DNA-binding domain"/>
    <property type="match status" value="1"/>
</dbReference>
<keyword evidence="2 5" id="KW-0238">DNA-binding</keyword>
<dbReference type="InterPro" id="IPR036388">
    <property type="entry name" value="WH-like_DNA-bd_sf"/>
</dbReference>
<evidence type="ECO:0000256" key="3">
    <source>
        <dbReference type="ARBA" id="ARBA00023163"/>
    </source>
</evidence>
<dbReference type="PANTHER" id="PTHR42756:SF1">
    <property type="entry name" value="TRANSCRIPTIONAL REPRESSOR OF EMRAB OPERON"/>
    <property type="match status" value="1"/>
</dbReference>
<evidence type="ECO:0000256" key="1">
    <source>
        <dbReference type="ARBA" id="ARBA00023015"/>
    </source>
</evidence>
<dbReference type="PROSITE" id="PS50995">
    <property type="entry name" value="HTH_MARR_2"/>
    <property type="match status" value="1"/>
</dbReference>
<dbReference type="InterPro" id="IPR000835">
    <property type="entry name" value="HTH_MarR-typ"/>
</dbReference>
<dbReference type="SUPFAM" id="SSF46785">
    <property type="entry name" value="Winged helix' DNA-binding domain"/>
    <property type="match status" value="1"/>
</dbReference>